<feature type="compositionally biased region" description="Basic and acidic residues" evidence="1">
    <location>
        <begin position="111"/>
        <end position="133"/>
    </location>
</feature>
<dbReference type="PANTHER" id="PTHR33670:SF1">
    <property type="entry name" value="OS09G0416300 PROTEIN"/>
    <property type="match status" value="1"/>
</dbReference>
<dbReference type="Proteomes" id="UP000228380">
    <property type="component" value="Chromosome 1"/>
</dbReference>
<organism evidence="2 3">
    <name type="scientific">Phoenix dactylifera</name>
    <name type="common">Date palm</name>
    <dbReference type="NCBI Taxonomy" id="42345"/>
    <lineage>
        <taxon>Eukaryota</taxon>
        <taxon>Viridiplantae</taxon>
        <taxon>Streptophyta</taxon>
        <taxon>Embryophyta</taxon>
        <taxon>Tracheophyta</taxon>
        <taxon>Spermatophyta</taxon>
        <taxon>Magnoliopsida</taxon>
        <taxon>Liliopsida</taxon>
        <taxon>Arecaceae</taxon>
        <taxon>Coryphoideae</taxon>
        <taxon>Phoeniceae</taxon>
        <taxon>Phoenix</taxon>
    </lineage>
</organism>
<reference evidence="3" key="2">
    <citation type="submission" date="2025-08" db="UniProtKB">
        <authorList>
            <consortium name="RefSeq"/>
        </authorList>
    </citation>
    <scope>IDENTIFICATION</scope>
    <source>
        <tissue evidence="3">Young leaves</tissue>
    </source>
</reference>
<evidence type="ECO:0000256" key="1">
    <source>
        <dbReference type="SAM" id="MobiDB-lite"/>
    </source>
</evidence>
<dbReference type="OrthoDB" id="770116at2759"/>
<name>A0A8B9A0N1_PHODC</name>
<proteinExistence type="predicted"/>
<dbReference type="PANTHER" id="PTHR33670">
    <property type="entry name" value="SPLICING FACTOR, PROLINE- AND GLUTAMINE-RICH-LIKE"/>
    <property type="match status" value="1"/>
</dbReference>
<sequence length="212" mass="22876">MGTAVLRSHDCLKGRLHLEAFGSRPPPPVKPSRKKPPRSSPSPSTSPPPPPPKDGRSHQTRPARPSPPPQPTNHTRPNPPRSVRKTGFPGKENAGDTQIRPRRPLVMEEVTILKRGDELKAFGPPAEDRRSDGDESLLCSTNRLGPDPEILPKKIGFADLGSVYAGPAFFASPSPSSLPFPASFLKKVGGEAITSDEATRSLRCLLRLDNLA</sequence>
<accession>A0A8B9A0N1</accession>
<feature type="compositionally biased region" description="Pro residues" evidence="1">
    <location>
        <begin position="38"/>
        <end position="52"/>
    </location>
</feature>
<dbReference type="KEGG" id="pda:103703659"/>
<dbReference type="RefSeq" id="XP_008784805.2">
    <property type="nucleotide sequence ID" value="XM_008786583.3"/>
</dbReference>
<dbReference type="AlphaFoldDB" id="A0A8B9A0N1"/>
<feature type="region of interest" description="Disordered" evidence="1">
    <location>
        <begin position="16"/>
        <end position="145"/>
    </location>
</feature>
<keyword evidence="2" id="KW-1185">Reference proteome</keyword>
<protein>
    <submittedName>
        <fullName evidence="3">Ras-associated and pleckstrin homology domains-containing protein 1-like</fullName>
    </submittedName>
</protein>
<evidence type="ECO:0000313" key="3">
    <source>
        <dbReference type="RefSeq" id="XP_038980136.1"/>
    </source>
</evidence>
<gene>
    <name evidence="3" type="primary">LOC120110155</name>
</gene>
<reference evidence="2" key="1">
    <citation type="journal article" date="2019" name="Nat. Commun.">
        <title>Genome-wide association mapping of date palm fruit traits.</title>
        <authorList>
            <person name="Hazzouri K.M."/>
            <person name="Gros-Balthazard M."/>
            <person name="Flowers J.M."/>
            <person name="Copetti D."/>
            <person name="Lemansour A."/>
            <person name="Lebrun M."/>
            <person name="Masmoudi K."/>
            <person name="Ferrand S."/>
            <person name="Dhar M.I."/>
            <person name="Fresquez Z.A."/>
            <person name="Rosas U."/>
            <person name="Zhang J."/>
            <person name="Talag J."/>
            <person name="Lee S."/>
            <person name="Kudrna D."/>
            <person name="Powell R.F."/>
            <person name="Leitch I.J."/>
            <person name="Krueger R.R."/>
            <person name="Wing R.A."/>
            <person name="Amiri K.M.A."/>
            <person name="Purugganan M.D."/>
        </authorList>
    </citation>
    <scope>NUCLEOTIDE SEQUENCE [LARGE SCALE GENOMIC DNA]</scope>
    <source>
        <strain evidence="2">cv. Khalas</strain>
    </source>
</reference>
<dbReference type="KEGG" id="pda:120110155"/>
<dbReference type="RefSeq" id="XP_038980136.1">
    <property type="nucleotide sequence ID" value="XM_039124208.1"/>
</dbReference>
<evidence type="ECO:0000313" key="2">
    <source>
        <dbReference type="Proteomes" id="UP000228380"/>
    </source>
</evidence>
<dbReference type="GeneID" id="120110155"/>